<sequence length="399" mass="43656">MRIPIFLLACSLLTSLALSKPTPVNFDPAQDAIQPSLDIDRQGRAVVAWVEKTDGVYKAYVRRWEGSGWKRLGGALNREGTWNASYALVRVSPDGQPVAAWTEKNPVFQGKLAGNGKLYAARWDGQAWQMLGNSPSNSPLTTSDIPRMALDPQGNPYLQWSEMTPDFNGDSVYVERWTGLEWQTVDNGSLSTDISGSSRSRDIAVNSKGQAVLAWSIQLYKEGEGPLGFNVYAGTWGGKNWIPFGQSLNADPYNYAAGVSVAIDRQDRPVVAYHEAGGGKGYNVYVKRWEGKRWVQFGQSVNALSGGGSQPKVVLDARGNPVVGWLENAGRLELRVARWDGKQWVRLGPAVSTNEAAAFSLAMGPDDRPLVAWHEGKDGQRKVFVARWSGKAWAGLGSR</sequence>
<proteinExistence type="predicted"/>
<protein>
    <submittedName>
        <fullName evidence="2">BNR repeat-containing family member</fullName>
    </submittedName>
</protein>
<reference evidence="2 3" key="1">
    <citation type="submission" date="2018-08" db="EMBL/GenBank/DDBJ databases">
        <title>Meiothermus roseus NBRC 110900 genome sequencing project.</title>
        <authorList>
            <person name="Da Costa M.S."/>
            <person name="Albuquerque L."/>
            <person name="Raposo P."/>
            <person name="Froufe H.J.C."/>
            <person name="Barroso C.S."/>
            <person name="Egas C."/>
        </authorList>
    </citation>
    <scope>NUCLEOTIDE SEQUENCE [LARGE SCALE GENOMIC DNA]</scope>
    <source>
        <strain evidence="2 3">NBRC 110900</strain>
    </source>
</reference>
<gene>
    <name evidence="2" type="ORF">Mrose_00942</name>
</gene>
<evidence type="ECO:0000313" key="2">
    <source>
        <dbReference type="EMBL" id="RIH88213.1"/>
    </source>
</evidence>
<keyword evidence="3" id="KW-1185">Reference proteome</keyword>
<dbReference type="OrthoDB" id="33958at2"/>
<dbReference type="EMBL" id="QWLA01000012">
    <property type="protein sequence ID" value="RIH88213.1"/>
    <property type="molecule type" value="Genomic_DNA"/>
</dbReference>
<evidence type="ECO:0000256" key="1">
    <source>
        <dbReference type="SAM" id="SignalP"/>
    </source>
</evidence>
<evidence type="ECO:0000313" key="3">
    <source>
        <dbReference type="Proteomes" id="UP000265341"/>
    </source>
</evidence>
<feature type="signal peptide" evidence="1">
    <location>
        <begin position="1"/>
        <end position="19"/>
    </location>
</feature>
<dbReference type="RefSeq" id="WP_119276274.1">
    <property type="nucleotide sequence ID" value="NZ_QWLA01000012.1"/>
</dbReference>
<organism evidence="2 3">
    <name type="scientific">Calidithermus roseus</name>
    <dbReference type="NCBI Taxonomy" id="1644118"/>
    <lineage>
        <taxon>Bacteria</taxon>
        <taxon>Thermotogati</taxon>
        <taxon>Deinococcota</taxon>
        <taxon>Deinococci</taxon>
        <taxon>Thermales</taxon>
        <taxon>Thermaceae</taxon>
        <taxon>Calidithermus</taxon>
    </lineage>
</organism>
<comment type="caution">
    <text evidence="2">The sequence shown here is derived from an EMBL/GenBank/DDBJ whole genome shotgun (WGS) entry which is preliminary data.</text>
</comment>
<dbReference type="Proteomes" id="UP000265341">
    <property type="component" value="Unassembled WGS sequence"/>
</dbReference>
<keyword evidence="1" id="KW-0732">Signal</keyword>
<dbReference type="AlphaFoldDB" id="A0A399EX22"/>
<name>A0A399EX22_9DEIN</name>
<feature type="chain" id="PRO_5017300518" evidence="1">
    <location>
        <begin position="20"/>
        <end position="399"/>
    </location>
</feature>
<dbReference type="SUPFAM" id="SSF89372">
    <property type="entry name" value="Fucose-specific lectin"/>
    <property type="match status" value="2"/>
</dbReference>
<accession>A0A399EX22</accession>